<keyword evidence="2" id="KW-0238">DNA-binding</keyword>
<reference evidence="2 3" key="1">
    <citation type="submission" date="2020-08" db="EMBL/GenBank/DDBJ databases">
        <title>Genomic Encyclopedia of Type Strains, Phase III (KMG-III): the genomes of soil and plant-associated and newly described type strains.</title>
        <authorList>
            <person name="Whitman W."/>
        </authorList>
    </citation>
    <scope>NUCLEOTIDE SEQUENCE [LARGE SCALE GENOMIC DNA]</scope>
    <source>
        <strain evidence="2 3">CECT 8960</strain>
    </source>
</reference>
<keyword evidence="3" id="KW-1185">Reference proteome</keyword>
<dbReference type="PANTHER" id="PTHR33164">
    <property type="entry name" value="TRANSCRIPTIONAL REGULATOR, MARR FAMILY"/>
    <property type="match status" value="1"/>
</dbReference>
<dbReference type="PANTHER" id="PTHR33164:SF43">
    <property type="entry name" value="HTH-TYPE TRANSCRIPTIONAL REPRESSOR YETL"/>
    <property type="match status" value="1"/>
</dbReference>
<dbReference type="Proteomes" id="UP000520767">
    <property type="component" value="Unassembled WGS sequence"/>
</dbReference>
<sequence>MSELSPGGWAFSELLVEVFRVNGLLLAAGDALTRPAGLTSARWQVLGVVDHGPATVAQVARTMGLTRQSVRQTADALARDGMVAFTDNPADRRARLMTLTDTGRTALRYVEEQQAGWASAIAERMPHSELRAALAVLRDLGDLLEDTHDR</sequence>
<evidence type="ECO:0000259" key="1">
    <source>
        <dbReference type="PROSITE" id="PS50995"/>
    </source>
</evidence>
<dbReference type="AlphaFoldDB" id="A0A7W7QBD2"/>
<name>A0A7W7QBD2_9PSEU</name>
<dbReference type="InterPro" id="IPR000835">
    <property type="entry name" value="HTH_MarR-typ"/>
</dbReference>
<dbReference type="InterPro" id="IPR036388">
    <property type="entry name" value="WH-like_DNA-bd_sf"/>
</dbReference>
<dbReference type="GO" id="GO:0003700">
    <property type="term" value="F:DNA-binding transcription factor activity"/>
    <property type="evidence" value="ECO:0007669"/>
    <property type="project" value="InterPro"/>
</dbReference>
<dbReference type="InterPro" id="IPR036390">
    <property type="entry name" value="WH_DNA-bd_sf"/>
</dbReference>
<dbReference type="PROSITE" id="PS50995">
    <property type="entry name" value="HTH_MARR_2"/>
    <property type="match status" value="1"/>
</dbReference>
<dbReference type="InterPro" id="IPR039422">
    <property type="entry name" value="MarR/SlyA-like"/>
</dbReference>
<organism evidence="2 3">
    <name type="scientific">Actinophytocola algeriensis</name>
    <dbReference type="NCBI Taxonomy" id="1768010"/>
    <lineage>
        <taxon>Bacteria</taxon>
        <taxon>Bacillati</taxon>
        <taxon>Actinomycetota</taxon>
        <taxon>Actinomycetes</taxon>
        <taxon>Pseudonocardiales</taxon>
        <taxon>Pseudonocardiaceae</taxon>
    </lineage>
</organism>
<dbReference type="GO" id="GO:0006950">
    <property type="term" value="P:response to stress"/>
    <property type="evidence" value="ECO:0007669"/>
    <property type="project" value="TreeGrafter"/>
</dbReference>
<gene>
    <name evidence="2" type="ORF">FHR82_006693</name>
</gene>
<proteinExistence type="predicted"/>
<dbReference type="SUPFAM" id="SSF46785">
    <property type="entry name" value="Winged helix' DNA-binding domain"/>
    <property type="match status" value="1"/>
</dbReference>
<dbReference type="GO" id="GO:0003677">
    <property type="term" value="F:DNA binding"/>
    <property type="evidence" value="ECO:0007669"/>
    <property type="project" value="UniProtKB-KW"/>
</dbReference>
<evidence type="ECO:0000313" key="2">
    <source>
        <dbReference type="EMBL" id="MBB4910435.1"/>
    </source>
</evidence>
<dbReference type="EMBL" id="JACHJQ010000007">
    <property type="protein sequence ID" value="MBB4910435.1"/>
    <property type="molecule type" value="Genomic_DNA"/>
</dbReference>
<comment type="caution">
    <text evidence="2">The sequence shown here is derived from an EMBL/GenBank/DDBJ whole genome shotgun (WGS) entry which is preliminary data.</text>
</comment>
<evidence type="ECO:0000313" key="3">
    <source>
        <dbReference type="Proteomes" id="UP000520767"/>
    </source>
</evidence>
<dbReference type="Pfam" id="PF12802">
    <property type="entry name" value="MarR_2"/>
    <property type="match status" value="1"/>
</dbReference>
<feature type="domain" description="HTH marR-type" evidence="1">
    <location>
        <begin position="11"/>
        <end position="142"/>
    </location>
</feature>
<dbReference type="RefSeq" id="WP_184814481.1">
    <property type="nucleotide sequence ID" value="NZ_JACHJQ010000007.1"/>
</dbReference>
<dbReference type="Gene3D" id="1.10.10.10">
    <property type="entry name" value="Winged helix-like DNA-binding domain superfamily/Winged helix DNA-binding domain"/>
    <property type="match status" value="1"/>
</dbReference>
<accession>A0A7W7QBD2</accession>
<dbReference type="SMART" id="SM00347">
    <property type="entry name" value="HTH_MARR"/>
    <property type="match status" value="1"/>
</dbReference>
<protein>
    <submittedName>
        <fullName evidence="2">DNA-binding MarR family transcriptional regulator</fullName>
    </submittedName>
</protein>